<sequence>MKLDFSANLYQSNELNTPLIVPSDRAFRIHRYQLFSFPKSHSQVNWLCLPVSGTNVLHDWLKLERLWSTRKITSAELEYVVSIVSNEFERSAILRGLIRNPSINSLDTLLAWISDDTLNNSLIIEIFKQNISSLKNFSVISQRLTSLLGNPSLSEKQATTLLSLAALHPAWELPQSLTETIFKRYYSHPAVAFALLEYLVSHHNIDFLNRWIEKTLSKSEVPYPLNLAVWLSLKQIQPWRFEAYFSTLQYLDCRENPCLNPLKNSLEKISSFNQEQNKLPHNEHDLTIAQFMFFGSIHQPGVGDSGGLSIFLNQLGNALAENENIRQILTFVTSPLATSLLTPVENGNQIHLLVTLPIHDNFQVDKDDFVAYPLQLKTFLRLFLNQITPLPDIFHLRFNDIRTFAVAEIAREMNIKTILTLTADPHRAIEKHYESRSNLQPEDIQILNQSLFRVLIADQLLHQSDAVVILPSKQGILDLLPYFPQLTQIIRKKTFTVIPEGLEVASANFHHIDPIQPVLTRIKRSSDDSSHANRRLILSVGRLSPIKQQNLLVEAWLKSDLWQSVDLVLIGGSPSNPTPSEQKMLRSIEKLLEQNPAAMPFFFLLPAMPNHQIRALESYLSECYPLDQPPVYVCSSLKEEFGIAILEAMSAGWLAIGPKAGGLSSYIRDGENGFLMDTSEVNQLGDALLEILSLPGQKLQKIALAGKKTVQENYDIHRIAQLLIDLYIKTTSESNLKPPHENHPDYQPAVLLAF</sequence>
<dbReference type="PANTHER" id="PTHR12526">
    <property type="entry name" value="GLYCOSYLTRANSFERASE"/>
    <property type="match status" value="1"/>
</dbReference>
<name>A0A0P6X1B7_9CHLR</name>
<dbReference type="Proteomes" id="UP000050514">
    <property type="component" value="Unassembled WGS sequence"/>
</dbReference>
<evidence type="ECO:0000313" key="3">
    <source>
        <dbReference type="Proteomes" id="UP000050514"/>
    </source>
</evidence>
<proteinExistence type="predicted"/>
<dbReference type="SUPFAM" id="SSF53756">
    <property type="entry name" value="UDP-Glycosyltransferase/glycogen phosphorylase"/>
    <property type="match status" value="1"/>
</dbReference>
<organism evidence="2 3">
    <name type="scientific">Bellilinea caldifistulae</name>
    <dbReference type="NCBI Taxonomy" id="360411"/>
    <lineage>
        <taxon>Bacteria</taxon>
        <taxon>Bacillati</taxon>
        <taxon>Chloroflexota</taxon>
        <taxon>Anaerolineae</taxon>
        <taxon>Anaerolineales</taxon>
        <taxon>Anaerolineaceae</taxon>
        <taxon>Bellilinea</taxon>
    </lineage>
</organism>
<accession>A0A0P6X1B7</accession>
<dbReference type="AlphaFoldDB" id="A0A0P6X1B7"/>
<dbReference type="RefSeq" id="WP_061917136.1">
    <property type="nucleotide sequence ID" value="NZ_DF967971.1"/>
</dbReference>
<dbReference type="CDD" id="cd03801">
    <property type="entry name" value="GT4_PimA-like"/>
    <property type="match status" value="1"/>
</dbReference>
<dbReference type="STRING" id="360411.AC812_15245"/>
<evidence type="ECO:0000259" key="1">
    <source>
        <dbReference type="Pfam" id="PF00534"/>
    </source>
</evidence>
<keyword evidence="3" id="KW-1185">Reference proteome</keyword>
<protein>
    <recommendedName>
        <fullName evidence="1">Glycosyl transferase family 1 domain-containing protein</fullName>
    </recommendedName>
</protein>
<dbReference type="InterPro" id="IPR001296">
    <property type="entry name" value="Glyco_trans_1"/>
</dbReference>
<comment type="caution">
    <text evidence="2">The sequence shown here is derived from an EMBL/GenBank/DDBJ whole genome shotgun (WGS) entry which is preliminary data.</text>
</comment>
<feature type="domain" description="Glycosyl transferase family 1" evidence="1">
    <location>
        <begin position="532"/>
        <end position="708"/>
    </location>
</feature>
<dbReference type="Pfam" id="PF00534">
    <property type="entry name" value="Glycos_transf_1"/>
    <property type="match status" value="1"/>
</dbReference>
<dbReference type="EMBL" id="LGHJ01000021">
    <property type="protein sequence ID" value="KPL73137.1"/>
    <property type="molecule type" value="Genomic_DNA"/>
</dbReference>
<dbReference type="Gene3D" id="3.40.50.2000">
    <property type="entry name" value="Glycogen Phosphorylase B"/>
    <property type="match status" value="2"/>
</dbReference>
<dbReference type="GO" id="GO:0016757">
    <property type="term" value="F:glycosyltransferase activity"/>
    <property type="evidence" value="ECO:0007669"/>
    <property type="project" value="InterPro"/>
</dbReference>
<gene>
    <name evidence="2" type="ORF">AC812_15245</name>
</gene>
<dbReference type="PATRIC" id="fig|360411.5.peg.1829"/>
<reference evidence="2 3" key="1">
    <citation type="submission" date="2015-07" db="EMBL/GenBank/DDBJ databases">
        <title>Draft genome of Bellilinea caldifistulae DSM 17877.</title>
        <authorList>
            <person name="Hemp J."/>
            <person name="Ward L.M."/>
            <person name="Pace L.A."/>
            <person name="Fischer W.W."/>
        </authorList>
    </citation>
    <scope>NUCLEOTIDE SEQUENCE [LARGE SCALE GENOMIC DNA]</scope>
    <source>
        <strain evidence="2 3">GOMI-1</strain>
    </source>
</reference>
<evidence type="ECO:0000313" key="2">
    <source>
        <dbReference type="EMBL" id="KPL73137.1"/>
    </source>
</evidence>